<dbReference type="SUPFAM" id="SSF48452">
    <property type="entry name" value="TPR-like"/>
    <property type="match status" value="1"/>
</dbReference>
<dbReference type="FunFam" id="1.25.40.10:FF:000344">
    <property type="entry name" value="Pentatricopeptide repeat-containing protein"/>
    <property type="match status" value="1"/>
</dbReference>
<dbReference type="InterPro" id="IPR046848">
    <property type="entry name" value="E_motif"/>
</dbReference>
<dbReference type="PANTHER" id="PTHR47926:SF347">
    <property type="entry name" value="PENTATRICOPEPTIDE REPEAT-CONTAINING PROTEIN"/>
    <property type="match status" value="1"/>
</dbReference>
<dbReference type="FunFam" id="1.25.40.10:FF:000627">
    <property type="entry name" value="Pentatricopeptide repeat-containing protein"/>
    <property type="match status" value="1"/>
</dbReference>
<dbReference type="GO" id="GO:0009451">
    <property type="term" value="P:RNA modification"/>
    <property type="evidence" value="ECO:0007669"/>
    <property type="project" value="InterPro"/>
</dbReference>
<reference evidence="1 2" key="1">
    <citation type="submission" date="2017-11" db="EMBL/GenBank/DDBJ databases">
        <title>De-novo sequencing of pomegranate (Punica granatum L.) genome.</title>
        <authorList>
            <person name="Akparov Z."/>
            <person name="Amiraslanov A."/>
            <person name="Hajiyeva S."/>
            <person name="Abbasov M."/>
            <person name="Kaur K."/>
            <person name="Hamwieh A."/>
            <person name="Solovyev V."/>
            <person name="Salamov A."/>
            <person name="Braich B."/>
            <person name="Kosarev P."/>
            <person name="Mahmoud A."/>
            <person name="Hajiyev E."/>
            <person name="Babayeva S."/>
            <person name="Izzatullayeva V."/>
            <person name="Mammadov A."/>
            <person name="Mammadov A."/>
            <person name="Sharifova S."/>
            <person name="Ojaghi J."/>
            <person name="Eynullazada K."/>
            <person name="Bayramov B."/>
            <person name="Abdulazimova A."/>
            <person name="Shahmuradov I."/>
        </authorList>
    </citation>
    <scope>NUCLEOTIDE SEQUENCE [LARGE SCALE GENOMIC DNA]</scope>
    <source>
        <strain evidence="2">cv. AG2017</strain>
        <tissue evidence="1">Leaf</tissue>
    </source>
</reference>
<keyword evidence="2" id="KW-1185">Reference proteome</keyword>
<dbReference type="FunFam" id="1.25.40.10:FF:000305">
    <property type="entry name" value="Pentatricopeptide repeat-containing protein mitochondrial"/>
    <property type="match status" value="1"/>
</dbReference>
<dbReference type="OrthoDB" id="631241at2759"/>
<dbReference type="NCBIfam" id="TIGR00756">
    <property type="entry name" value="PPR"/>
    <property type="match status" value="5"/>
</dbReference>
<name>A0A2I0LA02_PUNGR</name>
<dbReference type="InterPro" id="IPR011990">
    <property type="entry name" value="TPR-like_helical_dom_sf"/>
</dbReference>
<dbReference type="EMBL" id="PGOL01000105">
    <property type="protein sequence ID" value="PKI76976.1"/>
    <property type="molecule type" value="Genomic_DNA"/>
</dbReference>
<accession>A0A2I0LA02</accession>
<dbReference type="InterPro" id="IPR046960">
    <property type="entry name" value="PPR_At4g14850-like_plant"/>
</dbReference>
<dbReference type="Pfam" id="PF20431">
    <property type="entry name" value="E_motif"/>
    <property type="match status" value="1"/>
</dbReference>
<gene>
    <name evidence="1" type="ORF">CRG98_002479</name>
</gene>
<dbReference type="Gene3D" id="1.25.40.10">
    <property type="entry name" value="Tetratricopeptide repeat domain"/>
    <property type="match status" value="4"/>
</dbReference>
<evidence type="ECO:0000313" key="2">
    <source>
        <dbReference type="Proteomes" id="UP000233551"/>
    </source>
</evidence>
<evidence type="ECO:0000313" key="1">
    <source>
        <dbReference type="EMBL" id="PKI76976.1"/>
    </source>
</evidence>
<dbReference type="GeneID" id="116211423"/>
<dbReference type="Pfam" id="PF13041">
    <property type="entry name" value="PPR_2"/>
    <property type="match status" value="4"/>
</dbReference>
<dbReference type="InterPro" id="IPR002885">
    <property type="entry name" value="PPR_rpt"/>
</dbReference>
<dbReference type="Pfam" id="PF01535">
    <property type="entry name" value="PPR"/>
    <property type="match status" value="1"/>
</dbReference>
<comment type="caution">
    <text evidence="1">The sequence shown here is derived from an EMBL/GenBank/DDBJ whole genome shotgun (WGS) entry which is preliminary data.</text>
</comment>
<dbReference type="AlphaFoldDB" id="A0A2I0LA02"/>
<organism evidence="1 2">
    <name type="scientific">Punica granatum</name>
    <name type="common">Pomegranate</name>
    <dbReference type="NCBI Taxonomy" id="22663"/>
    <lineage>
        <taxon>Eukaryota</taxon>
        <taxon>Viridiplantae</taxon>
        <taxon>Streptophyta</taxon>
        <taxon>Embryophyta</taxon>
        <taxon>Tracheophyta</taxon>
        <taxon>Spermatophyta</taxon>
        <taxon>Magnoliopsida</taxon>
        <taxon>eudicotyledons</taxon>
        <taxon>Gunneridae</taxon>
        <taxon>Pentapetalae</taxon>
        <taxon>rosids</taxon>
        <taxon>malvids</taxon>
        <taxon>Myrtales</taxon>
        <taxon>Lythraceae</taxon>
        <taxon>Punica</taxon>
    </lineage>
</organism>
<dbReference type="Proteomes" id="UP000233551">
    <property type="component" value="Unassembled WGS sequence"/>
</dbReference>
<sequence>MHGFALLRRRKFIALPYSFIFYSSSASAYRHTLRNYDLTTCIATLQSCAQQQDLGKGRETHCYMLRNGLLDSPSSITSLINMYSKCNRIGYAFGIFNTASPDRNVFAYNATIASLVAHGQAEKGIELYREMREIGIIPDRFTFPCVIKGLSDLMNASEVKKAHGLVFKLELTLDVFVGSALINCYLKFGLMQEAEMLFDRLSTRDVVLWNSMVNGYAQTGQLDKALEVFREMCEVGVVPSRFTVTGVLSVFSEMDDLESGRAIHGFVVKIGYGSSVPICNALIDMYSKCKSMEDAFEIFATTEGKDLYSWNSIISAHESSGDYDATLRLFGKMLSRRVRPDLVTVTTVLPACSNLAALSHGKAIHSHILVSGNRYDTNDVLLNNAIMDMYVKCGSMRDALSVFENMRNKDVASWNIMIMGYAVHGYGNAALDFFRQMRDRRFRPDMVTFIGVLSACSHSGFLRQGREFLAQMESLYGVVPTVEHYTCIVDMLGRANQLKEAYEIARSMPFESNSVVWRALLAGSRLHGNVEIAEIALTKVLELDPGHCGSYVLISNAYVAAGRYDEVIDVRDLMRQKNVRKVPGCSWIELKDGVHAFINSDKTHPLSDRIYAELLSLTARLSEQGYVPGT</sequence>
<dbReference type="PROSITE" id="PS51375">
    <property type="entry name" value="PPR"/>
    <property type="match status" value="5"/>
</dbReference>
<dbReference type="STRING" id="22663.A0A2I0LA02"/>
<dbReference type="GO" id="GO:0003723">
    <property type="term" value="F:RNA binding"/>
    <property type="evidence" value="ECO:0007669"/>
    <property type="project" value="InterPro"/>
</dbReference>
<proteinExistence type="predicted"/>
<protein>
    <submittedName>
        <fullName evidence="1">Uncharacterized protein</fullName>
    </submittedName>
</protein>
<dbReference type="PANTHER" id="PTHR47926">
    <property type="entry name" value="PENTATRICOPEPTIDE REPEAT-CONTAINING PROTEIN"/>
    <property type="match status" value="1"/>
</dbReference>